<dbReference type="RefSeq" id="WP_042459717.1">
    <property type="nucleotide sequence ID" value="NZ_BBPN01000061.1"/>
</dbReference>
<feature type="compositionally biased region" description="Basic and acidic residues" evidence="1">
    <location>
        <begin position="1"/>
        <end position="13"/>
    </location>
</feature>
<keyword evidence="3" id="KW-1185">Reference proteome</keyword>
<feature type="compositionally biased region" description="Basic and acidic residues" evidence="1">
    <location>
        <begin position="25"/>
        <end position="37"/>
    </location>
</feature>
<evidence type="ECO:0000256" key="1">
    <source>
        <dbReference type="SAM" id="MobiDB-lite"/>
    </source>
</evidence>
<proteinExistence type="predicted"/>
<name>A0A1H8A7J1_STRJI</name>
<sequence>MSHPDYDLHDSVDHPTTQASGSATDRTRTEDVLHFGDARSPASRHFSDDTSGLPRWAAV</sequence>
<dbReference type="EMBL" id="FOAZ01000041">
    <property type="protein sequence ID" value="SEM65768.1"/>
    <property type="molecule type" value="Genomic_DNA"/>
</dbReference>
<dbReference type="Proteomes" id="UP000183015">
    <property type="component" value="Unassembled WGS sequence"/>
</dbReference>
<accession>A0A1H8A7J1</accession>
<feature type="compositionally biased region" description="Polar residues" evidence="1">
    <location>
        <begin position="14"/>
        <end position="24"/>
    </location>
</feature>
<evidence type="ECO:0000313" key="3">
    <source>
        <dbReference type="Proteomes" id="UP000183015"/>
    </source>
</evidence>
<gene>
    <name evidence="2" type="ORF">SAMN05414137_14116</name>
</gene>
<feature type="region of interest" description="Disordered" evidence="1">
    <location>
        <begin position="1"/>
        <end position="59"/>
    </location>
</feature>
<dbReference type="STRING" id="235985.SAMN05414137_14116"/>
<protein>
    <submittedName>
        <fullName evidence="2">Uncharacterized protein</fullName>
    </submittedName>
</protein>
<dbReference type="AlphaFoldDB" id="A0A1H8A7J1"/>
<organism evidence="2 3">
    <name type="scientific">Streptacidiphilus jiangxiensis</name>
    <dbReference type="NCBI Taxonomy" id="235985"/>
    <lineage>
        <taxon>Bacteria</taxon>
        <taxon>Bacillati</taxon>
        <taxon>Actinomycetota</taxon>
        <taxon>Actinomycetes</taxon>
        <taxon>Kitasatosporales</taxon>
        <taxon>Streptomycetaceae</taxon>
        <taxon>Streptacidiphilus</taxon>
    </lineage>
</organism>
<evidence type="ECO:0000313" key="2">
    <source>
        <dbReference type="EMBL" id="SEM65768.1"/>
    </source>
</evidence>
<reference evidence="3" key="1">
    <citation type="submission" date="2016-10" db="EMBL/GenBank/DDBJ databases">
        <authorList>
            <person name="Varghese N."/>
        </authorList>
    </citation>
    <scope>NUCLEOTIDE SEQUENCE [LARGE SCALE GENOMIC DNA]</scope>
    <source>
        <strain evidence="3">DSM 45096 / BCRC 16803 / CGMCC 4.1857 / CIP 109030 / JCM 12277 / KCTC 19219 / NBRC 100920 / 33214</strain>
    </source>
</reference>